<keyword evidence="5 10" id="KW-0997">Cell inner membrane</keyword>
<evidence type="ECO:0000256" key="1">
    <source>
        <dbReference type="ARBA" id="ARBA00004377"/>
    </source>
</evidence>
<name>A0ABP8UVP0_9GAMM</name>
<keyword evidence="4 10" id="KW-1003">Cell membrane</keyword>
<comment type="function">
    <text evidence="10">Inner membrane component of the type II secretion system required for the energy-dependent secretion of extracellular factors such as proteases and toxins from the periplasm.</text>
</comment>
<dbReference type="InterPro" id="IPR007690">
    <property type="entry name" value="T2SS_GspM"/>
</dbReference>
<evidence type="ECO:0000256" key="8">
    <source>
        <dbReference type="ARBA" id="ARBA00022989"/>
    </source>
</evidence>
<evidence type="ECO:0000256" key="11">
    <source>
        <dbReference type="SAM" id="Phobius"/>
    </source>
</evidence>
<dbReference type="Proteomes" id="UP001500604">
    <property type="component" value="Unassembled WGS sequence"/>
</dbReference>
<sequence length="168" mass="19051">MGKLVDALAPYLDRARDYYAQLSSRDQRALLVLSIFFAVMLVYFAVWHPIASWSAKQRADYVYEKETHALMVANQGKARSVVTASSQSAPTKDAASVIASSGKRSGLTLTRVQPARQGVSVWIDEVPYQKLLGWLIYLNEKEHLQIRQIRIDRTEQDGVVKVFMRLSY</sequence>
<evidence type="ECO:0000256" key="5">
    <source>
        <dbReference type="ARBA" id="ARBA00022519"/>
    </source>
</evidence>
<keyword evidence="6 11" id="KW-0812">Transmembrane</keyword>
<comment type="caution">
    <text evidence="12">The sequence shown here is derived from an EMBL/GenBank/DDBJ whole genome shotgun (WGS) entry which is preliminary data.</text>
</comment>
<evidence type="ECO:0000256" key="9">
    <source>
        <dbReference type="ARBA" id="ARBA00023136"/>
    </source>
</evidence>
<dbReference type="EMBL" id="BAABFL010000016">
    <property type="protein sequence ID" value="GAA4647966.1"/>
    <property type="molecule type" value="Genomic_DNA"/>
</dbReference>
<dbReference type="InterPro" id="IPR023229">
    <property type="entry name" value="T2SS_M_periplasmic_sf"/>
</dbReference>
<evidence type="ECO:0000256" key="4">
    <source>
        <dbReference type="ARBA" id="ARBA00022475"/>
    </source>
</evidence>
<dbReference type="RefSeq" id="WP_345193005.1">
    <property type="nucleotide sequence ID" value="NZ_BAABFL010000016.1"/>
</dbReference>
<keyword evidence="13" id="KW-1185">Reference proteome</keyword>
<comment type="similarity">
    <text evidence="2 10">Belongs to the GSP M family.</text>
</comment>
<evidence type="ECO:0000256" key="10">
    <source>
        <dbReference type="PIRNR" id="PIRNR006291"/>
    </source>
</evidence>
<proteinExistence type="inferred from homology"/>
<organism evidence="12 13">
    <name type="scientific">Kistimonas scapharcae</name>
    <dbReference type="NCBI Taxonomy" id="1036133"/>
    <lineage>
        <taxon>Bacteria</taxon>
        <taxon>Pseudomonadati</taxon>
        <taxon>Pseudomonadota</taxon>
        <taxon>Gammaproteobacteria</taxon>
        <taxon>Oceanospirillales</taxon>
        <taxon>Endozoicomonadaceae</taxon>
        <taxon>Kistimonas</taxon>
    </lineage>
</organism>
<gene>
    <name evidence="12" type="ORF">GCM10023116_02280</name>
</gene>
<evidence type="ECO:0000313" key="12">
    <source>
        <dbReference type="EMBL" id="GAA4647966.1"/>
    </source>
</evidence>
<evidence type="ECO:0000313" key="13">
    <source>
        <dbReference type="Proteomes" id="UP001500604"/>
    </source>
</evidence>
<keyword evidence="8 11" id="KW-1133">Transmembrane helix</keyword>
<dbReference type="Pfam" id="PF04612">
    <property type="entry name" value="T2SSM"/>
    <property type="match status" value="1"/>
</dbReference>
<evidence type="ECO:0000256" key="6">
    <source>
        <dbReference type="ARBA" id="ARBA00022692"/>
    </source>
</evidence>
<dbReference type="SUPFAM" id="SSF103054">
    <property type="entry name" value="General secretion pathway protein M, EpsM"/>
    <property type="match status" value="1"/>
</dbReference>
<keyword evidence="9 10" id="KW-0472">Membrane</keyword>
<evidence type="ECO:0000256" key="3">
    <source>
        <dbReference type="ARBA" id="ARBA00022448"/>
    </source>
</evidence>
<evidence type="ECO:0000256" key="2">
    <source>
        <dbReference type="ARBA" id="ARBA00010637"/>
    </source>
</evidence>
<accession>A0ABP8UVP0</accession>
<comment type="subcellular location">
    <subcellularLocation>
        <location evidence="1">Cell inner membrane</location>
        <topology evidence="1">Single-pass membrane protein</topology>
    </subcellularLocation>
</comment>
<dbReference type="PIRSF" id="PIRSF006291">
    <property type="entry name" value="GspM"/>
    <property type="match status" value="1"/>
</dbReference>
<feature type="transmembrane region" description="Helical" evidence="11">
    <location>
        <begin position="29"/>
        <end position="50"/>
    </location>
</feature>
<evidence type="ECO:0000256" key="7">
    <source>
        <dbReference type="ARBA" id="ARBA00022927"/>
    </source>
</evidence>
<reference evidence="13" key="1">
    <citation type="journal article" date="2019" name="Int. J. Syst. Evol. Microbiol.">
        <title>The Global Catalogue of Microorganisms (GCM) 10K type strain sequencing project: providing services to taxonomists for standard genome sequencing and annotation.</title>
        <authorList>
            <consortium name="The Broad Institute Genomics Platform"/>
            <consortium name="The Broad Institute Genome Sequencing Center for Infectious Disease"/>
            <person name="Wu L."/>
            <person name="Ma J."/>
        </authorList>
    </citation>
    <scope>NUCLEOTIDE SEQUENCE [LARGE SCALE GENOMIC DNA]</scope>
    <source>
        <strain evidence="13">JCM 17805</strain>
    </source>
</reference>
<keyword evidence="3 10" id="KW-0813">Transport</keyword>
<protein>
    <recommendedName>
        <fullName evidence="10">Type II secretion system protein M</fullName>
        <shortName evidence="10">T2SS protein M</shortName>
    </recommendedName>
    <alternativeName>
        <fullName evidence="10">General secretion pathway protein M</fullName>
    </alternativeName>
</protein>
<keyword evidence="7 10" id="KW-0653">Protein transport</keyword>
<dbReference type="Gene3D" id="3.30.1360.100">
    <property type="entry name" value="General secretion pathway protein M, EpsM"/>
    <property type="match status" value="1"/>
</dbReference>